<dbReference type="AlphaFoldDB" id="A0A8H6HTR3"/>
<gene>
    <name evidence="2" type="ORF">DFP72DRAFT_1047268</name>
</gene>
<dbReference type="OrthoDB" id="3147752at2759"/>
<reference evidence="2 3" key="1">
    <citation type="submission" date="2020-07" db="EMBL/GenBank/DDBJ databases">
        <title>Comparative genomics of pyrophilous fungi reveals a link between fire events and developmental genes.</title>
        <authorList>
            <consortium name="DOE Joint Genome Institute"/>
            <person name="Steindorff A.S."/>
            <person name="Carver A."/>
            <person name="Calhoun S."/>
            <person name="Stillman K."/>
            <person name="Liu H."/>
            <person name="Lipzen A."/>
            <person name="Pangilinan J."/>
            <person name="Labutti K."/>
            <person name="Bruns T.D."/>
            <person name="Grigoriev I.V."/>
        </authorList>
    </citation>
    <scope>NUCLEOTIDE SEQUENCE [LARGE SCALE GENOMIC DNA]</scope>
    <source>
        <strain evidence="2 3">CBS 144469</strain>
    </source>
</reference>
<protein>
    <submittedName>
        <fullName evidence="2">Uncharacterized protein</fullName>
    </submittedName>
</protein>
<feature type="compositionally biased region" description="Polar residues" evidence="1">
    <location>
        <begin position="69"/>
        <end position="78"/>
    </location>
</feature>
<feature type="region of interest" description="Disordered" evidence="1">
    <location>
        <begin position="59"/>
        <end position="90"/>
    </location>
</feature>
<proteinExistence type="predicted"/>
<accession>A0A8H6HTR3</accession>
<dbReference type="Proteomes" id="UP000521943">
    <property type="component" value="Unassembled WGS sequence"/>
</dbReference>
<organism evidence="2 3">
    <name type="scientific">Ephemerocybe angulata</name>
    <dbReference type="NCBI Taxonomy" id="980116"/>
    <lineage>
        <taxon>Eukaryota</taxon>
        <taxon>Fungi</taxon>
        <taxon>Dikarya</taxon>
        <taxon>Basidiomycota</taxon>
        <taxon>Agaricomycotina</taxon>
        <taxon>Agaricomycetes</taxon>
        <taxon>Agaricomycetidae</taxon>
        <taxon>Agaricales</taxon>
        <taxon>Agaricineae</taxon>
        <taxon>Psathyrellaceae</taxon>
        <taxon>Ephemerocybe</taxon>
    </lineage>
</organism>
<comment type="caution">
    <text evidence="2">The sequence shown here is derived from an EMBL/GenBank/DDBJ whole genome shotgun (WGS) entry which is preliminary data.</text>
</comment>
<evidence type="ECO:0000313" key="3">
    <source>
        <dbReference type="Proteomes" id="UP000521943"/>
    </source>
</evidence>
<sequence length="440" mass="48572">MTFPGHMILLTRTLSTRMAPAENWTNLTQKGRVEMNQRMTAQATSRGKSILLLLDTRQSLQRPLPPSNIPRSSTSTTRAVPPPGKPTDSDELGTCNALTSAEHQVASLKSQMNSLHMQLSTRTSELHQHASKAEMLEKKLQETKVLLEARTVELCAAQAFVTTADSVSVAEVTRFVEKLNDEVYQVAVDLGNTVLKHQLPENCLRRACFWEVVVKVWGDAVVDRLHADIQKEDTLLFEALAQNTVLAFCLAVVRSLCDWNAQVDEEIRLVWDEIRKSTDLAVAKNWLALTTKHSSPRTFNRFDCTMDLMELMAFAGVPLDVLMDSAKQTFGKISLILSKALKIREMVNAGVLSAHVELILPSRGSDYDPTKMVDAYENPASVRTGAEDAMKEGNVGKEKIVCSTALGITCLTLKKAAAKATPELVLKPKVLLYSTLEGDP</sequence>
<evidence type="ECO:0000313" key="2">
    <source>
        <dbReference type="EMBL" id="KAF6752157.1"/>
    </source>
</evidence>
<name>A0A8H6HTR3_9AGAR</name>
<evidence type="ECO:0000256" key="1">
    <source>
        <dbReference type="SAM" id="MobiDB-lite"/>
    </source>
</evidence>
<dbReference type="EMBL" id="JACGCI010000045">
    <property type="protein sequence ID" value="KAF6752157.1"/>
    <property type="molecule type" value="Genomic_DNA"/>
</dbReference>
<keyword evidence="3" id="KW-1185">Reference proteome</keyword>